<feature type="region of interest" description="Disordered" evidence="1">
    <location>
        <begin position="159"/>
        <end position="589"/>
    </location>
</feature>
<feature type="non-terminal residue" evidence="2">
    <location>
        <position position="1"/>
    </location>
</feature>
<feature type="compositionally biased region" description="Low complexity" evidence="1">
    <location>
        <begin position="656"/>
        <end position="672"/>
    </location>
</feature>
<feature type="compositionally biased region" description="Polar residues" evidence="1">
    <location>
        <begin position="263"/>
        <end position="272"/>
    </location>
</feature>
<feature type="region of interest" description="Disordered" evidence="1">
    <location>
        <begin position="937"/>
        <end position="991"/>
    </location>
</feature>
<feature type="compositionally biased region" description="Polar residues" evidence="1">
    <location>
        <begin position="407"/>
        <end position="422"/>
    </location>
</feature>
<dbReference type="EMBL" id="JAINUG010000025">
    <property type="protein sequence ID" value="KAJ8410762.1"/>
    <property type="molecule type" value="Genomic_DNA"/>
</dbReference>
<feature type="compositionally biased region" description="Low complexity" evidence="1">
    <location>
        <begin position="365"/>
        <end position="379"/>
    </location>
</feature>
<feature type="compositionally biased region" description="Low complexity" evidence="1">
    <location>
        <begin position="815"/>
        <end position="831"/>
    </location>
</feature>
<dbReference type="Proteomes" id="UP001221898">
    <property type="component" value="Unassembled WGS sequence"/>
</dbReference>
<protein>
    <submittedName>
        <fullName evidence="2">Uncharacterized protein</fullName>
    </submittedName>
</protein>
<comment type="caution">
    <text evidence="2">The sequence shown here is derived from an EMBL/GenBank/DDBJ whole genome shotgun (WGS) entry which is preliminary data.</text>
</comment>
<feature type="compositionally biased region" description="Basic and acidic residues" evidence="1">
    <location>
        <begin position="731"/>
        <end position="741"/>
    </location>
</feature>
<feature type="region of interest" description="Disordered" evidence="1">
    <location>
        <begin position="70"/>
        <end position="89"/>
    </location>
</feature>
<organism evidence="2 3">
    <name type="scientific">Aldrovandia affinis</name>
    <dbReference type="NCBI Taxonomy" id="143900"/>
    <lineage>
        <taxon>Eukaryota</taxon>
        <taxon>Metazoa</taxon>
        <taxon>Chordata</taxon>
        <taxon>Craniata</taxon>
        <taxon>Vertebrata</taxon>
        <taxon>Euteleostomi</taxon>
        <taxon>Actinopterygii</taxon>
        <taxon>Neopterygii</taxon>
        <taxon>Teleostei</taxon>
        <taxon>Notacanthiformes</taxon>
        <taxon>Halosauridae</taxon>
        <taxon>Aldrovandia</taxon>
    </lineage>
</organism>
<keyword evidence="3" id="KW-1185">Reference proteome</keyword>
<name>A0AAD7SXT2_9TELE</name>
<dbReference type="PANTHER" id="PTHR28634">
    <property type="entry name" value="ZINC FINGER B-BOX DOMAIN-CONTAINING PROTEIN 1"/>
    <property type="match status" value="1"/>
</dbReference>
<feature type="region of interest" description="Disordered" evidence="1">
    <location>
        <begin position="806"/>
        <end position="897"/>
    </location>
</feature>
<feature type="compositionally biased region" description="Low complexity" evidence="1">
    <location>
        <begin position="209"/>
        <end position="220"/>
    </location>
</feature>
<feature type="compositionally biased region" description="Acidic residues" evidence="1">
    <location>
        <begin position="706"/>
        <end position="716"/>
    </location>
</feature>
<evidence type="ECO:0000313" key="3">
    <source>
        <dbReference type="Proteomes" id="UP001221898"/>
    </source>
</evidence>
<feature type="compositionally biased region" description="Low complexity" evidence="1">
    <location>
        <begin position="282"/>
        <end position="293"/>
    </location>
</feature>
<feature type="compositionally biased region" description="Pro residues" evidence="1">
    <location>
        <begin position="332"/>
        <end position="347"/>
    </location>
</feature>
<feature type="region of interest" description="Disordered" evidence="1">
    <location>
        <begin position="647"/>
        <end position="676"/>
    </location>
</feature>
<feature type="compositionally biased region" description="Basic and acidic residues" evidence="1">
    <location>
        <begin position="834"/>
        <end position="844"/>
    </location>
</feature>
<feature type="region of interest" description="Disordered" evidence="1">
    <location>
        <begin position="690"/>
        <end position="741"/>
    </location>
</feature>
<evidence type="ECO:0000313" key="2">
    <source>
        <dbReference type="EMBL" id="KAJ8410762.1"/>
    </source>
</evidence>
<feature type="compositionally biased region" description="Pro residues" evidence="1">
    <location>
        <begin position="519"/>
        <end position="534"/>
    </location>
</feature>
<dbReference type="PANTHER" id="PTHR28634:SF1">
    <property type="entry name" value="ZINC FINGER B-BOX DOMAIN-CONTAINING PROTEIN 1"/>
    <property type="match status" value="1"/>
</dbReference>
<evidence type="ECO:0000256" key="1">
    <source>
        <dbReference type="SAM" id="MobiDB-lite"/>
    </source>
</evidence>
<sequence length="991" mass="107196">RGGAGGGAGGGAEPKRVWGLTENLKVSTEVFTAQADLMHKRKPMEVEFKEHGLSYMERLLVKKHRRTPIEEYRPPSSAGSYQGSLMDTGRLTDEEGLGLTAEEMEMQRYCASLFATATPTSTSNRVIDQHERPTKMCLSMVKLEQVAGDSALLNSTFTAESETDNGMMTKAEGMPKISGQQDTVRSREPQQPDVPSTPPPRHPMTINQLLRPPVSSLPPLKGRSPLTQPLQAPLLSPTPMPGSTGPSVQTPVASRFKLAGSSLPEQTSRSKTSGSPPPAPVSSPMSSRDSSPPELNFRDKSPESPPTELNFKKKSHGSSPPELNFRLKTPGSLPPIPLSSRESPPPELTSSGKSPELPPELTFRSRATGSSSSSPLSSTHKSEEAPQPEQDFKEKSLKSPLPEVTLMSKSTGSSPPSPLFSSDKSEELLPTELNFKEKSHGSPPPELNFRFKSPGSSPPILSSRESPPPSRNKSPELPPELTFRSRATGSSPSSPLSSTDKSEEEPPPELNFRFKSPGSSPPSPLSSMESPPPELNFRDKSPGPSPPELTIRSKSTGSSTPTPLASRDKSTRMPPFDATTSTSQLMRSPQILTSSEALFLTKSPQFTLSLSEYAQSVLAESPQPPRFSKLASAHSLSPILSSGPRAILSSRRSESGHVASSSETSSSSLELSPCRCDGLDEEMKGIEVSGASKAPFVLDPAVDSGADSDPELDPEMTNEPGFDSDPSLALSERDRRPDRYRGLDGFLTLGLEPDAGSLPPSPLPVPVMQECGDPVEHLVGGPECWRPDSSLRDCADEQLVIGVISSQPISIPPHAAKSSRAASAAQRTSYSGEIEARPRSDRNAPKSAQPVSAGFGSHPKSRPHPRPRPQSSPWPRPRPRPRPRPQSSPWPRPWSRAAREILDIERVDWTEREDPLLEDEADRLTLASLEEEFRLMSAKGDPQALSSPRLRGGMEAHHVRGGSKRQESSEGHTDEEEEEIRRDKQNVMSLP</sequence>
<feature type="compositionally biased region" description="Basic and acidic residues" evidence="1">
    <location>
        <begin position="380"/>
        <end position="397"/>
    </location>
</feature>
<dbReference type="InterPro" id="IPR037688">
    <property type="entry name" value="ZBBX"/>
</dbReference>
<feature type="compositionally biased region" description="Polar residues" evidence="1">
    <location>
        <begin position="552"/>
        <end position="563"/>
    </location>
</feature>
<accession>A0AAD7SXT2</accession>
<feature type="compositionally biased region" description="Basic and acidic residues" evidence="1">
    <location>
        <begin position="952"/>
        <end position="972"/>
    </location>
</feature>
<proteinExistence type="predicted"/>
<feature type="compositionally biased region" description="Polar residues" evidence="1">
    <location>
        <begin position="578"/>
        <end position="589"/>
    </location>
</feature>
<gene>
    <name evidence="2" type="ORF">AAFF_G00187190</name>
</gene>
<dbReference type="AlphaFoldDB" id="A0AAD7SXT2"/>
<reference evidence="2" key="1">
    <citation type="journal article" date="2023" name="Science">
        <title>Genome structures resolve the early diversification of teleost fishes.</title>
        <authorList>
            <person name="Parey E."/>
            <person name="Louis A."/>
            <person name="Montfort J."/>
            <person name="Bouchez O."/>
            <person name="Roques C."/>
            <person name="Iampietro C."/>
            <person name="Lluch J."/>
            <person name="Castinel A."/>
            <person name="Donnadieu C."/>
            <person name="Desvignes T."/>
            <person name="Floi Bucao C."/>
            <person name="Jouanno E."/>
            <person name="Wen M."/>
            <person name="Mejri S."/>
            <person name="Dirks R."/>
            <person name="Jansen H."/>
            <person name="Henkel C."/>
            <person name="Chen W.J."/>
            <person name="Zahm M."/>
            <person name="Cabau C."/>
            <person name="Klopp C."/>
            <person name="Thompson A.W."/>
            <person name="Robinson-Rechavi M."/>
            <person name="Braasch I."/>
            <person name="Lecointre G."/>
            <person name="Bobe J."/>
            <person name="Postlethwait J.H."/>
            <person name="Berthelot C."/>
            <person name="Roest Crollius H."/>
            <person name="Guiguen Y."/>
        </authorList>
    </citation>
    <scope>NUCLEOTIDE SEQUENCE</scope>
    <source>
        <strain evidence="2">NC1722</strain>
    </source>
</reference>